<comment type="caution">
    <text evidence="5">The sequence shown here is derived from an EMBL/GenBank/DDBJ whole genome shotgun (WGS) entry which is preliminary data.</text>
</comment>
<reference evidence="5 6" key="1">
    <citation type="submission" date="2018-06" db="EMBL/GenBank/DDBJ databases">
        <title>Freshwater and sediment microbial communities from various areas in North America, analyzing microbe dynamics in response to fracking.</title>
        <authorList>
            <person name="Lamendella R."/>
        </authorList>
    </citation>
    <scope>NUCLEOTIDE SEQUENCE [LARGE SCALE GENOMIC DNA]</scope>
    <source>
        <strain evidence="5 6">3b_TX</strain>
    </source>
</reference>
<dbReference type="SUPFAM" id="SSF53335">
    <property type="entry name" value="S-adenosyl-L-methionine-dependent methyltransferases"/>
    <property type="match status" value="1"/>
</dbReference>
<evidence type="ECO:0000256" key="2">
    <source>
        <dbReference type="ARBA" id="ARBA00022679"/>
    </source>
</evidence>
<dbReference type="Pfam" id="PF13649">
    <property type="entry name" value="Methyltransf_25"/>
    <property type="match status" value="1"/>
</dbReference>
<keyword evidence="6" id="KW-1185">Reference proteome</keyword>
<dbReference type="Proteomes" id="UP000253509">
    <property type="component" value="Unassembled WGS sequence"/>
</dbReference>
<organism evidence="5 6">
    <name type="scientific">Brevibacterium celere</name>
    <dbReference type="NCBI Taxonomy" id="225845"/>
    <lineage>
        <taxon>Bacteria</taxon>
        <taxon>Bacillati</taxon>
        <taxon>Actinomycetota</taxon>
        <taxon>Actinomycetes</taxon>
        <taxon>Micrococcales</taxon>
        <taxon>Brevibacteriaceae</taxon>
        <taxon>Brevibacterium</taxon>
    </lineage>
</organism>
<evidence type="ECO:0000256" key="3">
    <source>
        <dbReference type="ARBA" id="ARBA00022691"/>
    </source>
</evidence>
<dbReference type="GO" id="GO:0008168">
    <property type="term" value="F:methyltransferase activity"/>
    <property type="evidence" value="ECO:0007669"/>
    <property type="project" value="UniProtKB-KW"/>
</dbReference>
<dbReference type="InterPro" id="IPR041698">
    <property type="entry name" value="Methyltransf_25"/>
</dbReference>
<evidence type="ECO:0000256" key="1">
    <source>
        <dbReference type="ARBA" id="ARBA00022603"/>
    </source>
</evidence>
<accession>A0A366IKM2</accession>
<dbReference type="CDD" id="cd02440">
    <property type="entry name" value="AdoMet_MTases"/>
    <property type="match status" value="1"/>
</dbReference>
<keyword evidence="1 5" id="KW-0489">Methyltransferase</keyword>
<evidence type="ECO:0000259" key="4">
    <source>
        <dbReference type="Pfam" id="PF13649"/>
    </source>
</evidence>
<dbReference type="NCBIfam" id="NF004851">
    <property type="entry name" value="PRK06202.1"/>
    <property type="match status" value="1"/>
</dbReference>
<feature type="domain" description="Methyltransferase" evidence="4">
    <location>
        <begin position="65"/>
        <end position="158"/>
    </location>
</feature>
<dbReference type="AlphaFoldDB" id="A0A366IKM2"/>
<keyword evidence="2" id="KW-0808">Transferase</keyword>
<name>A0A366IKM2_9MICO</name>
<dbReference type="PANTHER" id="PTHR43464:SF19">
    <property type="entry name" value="UBIQUINONE BIOSYNTHESIS O-METHYLTRANSFERASE, MITOCHONDRIAL"/>
    <property type="match status" value="1"/>
</dbReference>
<dbReference type="GO" id="GO:0032259">
    <property type="term" value="P:methylation"/>
    <property type="evidence" value="ECO:0007669"/>
    <property type="project" value="UniProtKB-KW"/>
</dbReference>
<dbReference type="RefSeq" id="WP_113903979.1">
    <property type="nucleotide sequence ID" value="NZ_QNSB01000005.1"/>
</dbReference>
<dbReference type="PANTHER" id="PTHR43464">
    <property type="entry name" value="METHYLTRANSFERASE"/>
    <property type="match status" value="1"/>
</dbReference>
<protein>
    <submittedName>
        <fullName evidence="5">2-polyprenyl-3-methyl-5-hydroxy-6-metoxy-1, 4-benzoquinol methylase</fullName>
    </submittedName>
</protein>
<dbReference type="EMBL" id="QNSB01000005">
    <property type="protein sequence ID" value="RBP71465.1"/>
    <property type="molecule type" value="Genomic_DNA"/>
</dbReference>
<evidence type="ECO:0000313" key="5">
    <source>
        <dbReference type="EMBL" id="RBP71465.1"/>
    </source>
</evidence>
<keyword evidence="3" id="KW-0949">S-adenosyl-L-methionine</keyword>
<proteinExistence type="predicted"/>
<dbReference type="Gene3D" id="3.40.50.150">
    <property type="entry name" value="Vaccinia Virus protein VP39"/>
    <property type="match status" value="1"/>
</dbReference>
<evidence type="ECO:0000313" key="6">
    <source>
        <dbReference type="Proteomes" id="UP000253509"/>
    </source>
</evidence>
<sequence length="234" mass="26299">MILPDLSRRDTRARERMDDPDCDRARLERTYAQFRVVNALVAGWARTYRGLIRPLLSERGPTTLLDIGSGGGDLARALARWGRRDGYDLRITAADPDARAHDWARRAPAVAGVEYRQALSRDLVTAGETFDVVISNHLLHHLDPAALTALLEDSQRLTRLRCVHSDIHRSRLAYALFSVGTWPFFPGSFIRPDGLTSIRRSFTPAELAAAAPGWRVESGRPFRVLLIHDAARRR</sequence>
<dbReference type="InterPro" id="IPR029063">
    <property type="entry name" value="SAM-dependent_MTases_sf"/>
</dbReference>
<gene>
    <name evidence="5" type="ORF">DFO65_10564</name>
</gene>